<protein>
    <submittedName>
        <fullName evidence="3">PQQ-binding-like beta-propeller repeat protein</fullName>
    </submittedName>
</protein>
<organism evidence="3 4">
    <name type="scientific">Nocardioides hankookensis</name>
    <dbReference type="NCBI Taxonomy" id="443157"/>
    <lineage>
        <taxon>Bacteria</taxon>
        <taxon>Bacillati</taxon>
        <taxon>Actinomycetota</taxon>
        <taxon>Actinomycetes</taxon>
        <taxon>Propionibacteriales</taxon>
        <taxon>Nocardioidaceae</taxon>
        <taxon>Nocardioides</taxon>
    </lineage>
</organism>
<feature type="compositionally biased region" description="Basic and acidic residues" evidence="1">
    <location>
        <begin position="32"/>
        <end position="41"/>
    </location>
</feature>
<dbReference type="SUPFAM" id="SSF50998">
    <property type="entry name" value="Quinoprotein alcohol dehydrogenase-like"/>
    <property type="match status" value="2"/>
</dbReference>
<dbReference type="Proteomes" id="UP001596135">
    <property type="component" value="Unassembled WGS sequence"/>
</dbReference>
<keyword evidence="4" id="KW-1185">Reference proteome</keyword>
<keyword evidence="2" id="KW-0732">Signal</keyword>
<dbReference type="Gene3D" id="2.130.10.10">
    <property type="entry name" value="YVTN repeat-like/Quinoprotein amine dehydrogenase"/>
    <property type="match status" value="1"/>
</dbReference>
<feature type="signal peptide" evidence="2">
    <location>
        <begin position="1"/>
        <end position="28"/>
    </location>
</feature>
<evidence type="ECO:0000256" key="2">
    <source>
        <dbReference type="SAM" id="SignalP"/>
    </source>
</evidence>
<comment type="caution">
    <text evidence="3">The sequence shown here is derived from an EMBL/GenBank/DDBJ whole genome shotgun (WGS) entry which is preliminary data.</text>
</comment>
<feature type="region of interest" description="Disordered" evidence="1">
    <location>
        <begin position="27"/>
        <end position="67"/>
    </location>
</feature>
<name>A0ABW1LS44_9ACTN</name>
<reference evidence="4" key="1">
    <citation type="journal article" date="2019" name="Int. J. Syst. Evol. Microbiol.">
        <title>The Global Catalogue of Microorganisms (GCM) 10K type strain sequencing project: providing services to taxonomists for standard genome sequencing and annotation.</title>
        <authorList>
            <consortium name="The Broad Institute Genomics Platform"/>
            <consortium name="The Broad Institute Genome Sequencing Center for Infectious Disease"/>
            <person name="Wu L."/>
            <person name="Ma J."/>
        </authorList>
    </citation>
    <scope>NUCLEOTIDE SEQUENCE [LARGE SCALE GENOMIC DNA]</scope>
    <source>
        <strain evidence="4">CCUG 54522</strain>
    </source>
</reference>
<feature type="chain" id="PRO_5045771465" evidence="2">
    <location>
        <begin position="29"/>
        <end position="502"/>
    </location>
</feature>
<sequence length="502" mass="53837">MGHHDLTGRRAAATAIALLLAVATTACSGGSDEPKGDEPKADASASPTFPPNPDLPDPVDTNGPITEPLMQPVWLIRSTKTDESDDYDVRSQALFVDGDVAVYQAQDTMLGVSMTDGSTLWKSPVDMGGELPDYAGTSAHGDHRWSFVYPESNAKDLDDWGERLVTVDTRTGEVVGDNLLDGSYGAATAMRSVGDVQYLATDDGLNVVNDDGSLHTVVWLQRLPGKHPEIVGITPIEGSDVLTLAINTNNVIGTDVIVGVNPTSGDVLWTHPVTDFAKGQGANYVDVSLVDGRYVTRNAWDDQSQEMLHLWVLDPDTGKVLAHQLSKPGKAGKNYHQMRISVNDLGSGNPHGMVVVGDEIIFEDWHGISRYRPLTGEYVWTRHVDIMGLRHGDVDWVSFGIGGLSPDGTLLYTFMSSGQSGDLLAIDVETGEIAGRWAMDDAQDAGLVGRPLMVLDGDQMVLARNRSVEGDPELMEGPQKPLGPGNDVGLVQFPDLDSDEAG</sequence>
<gene>
    <name evidence="3" type="ORF">ACFPYL_22960</name>
</gene>
<dbReference type="EMBL" id="JBHSRJ010000009">
    <property type="protein sequence ID" value="MFC6045962.1"/>
    <property type="molecule type" value="Genomic_DNA"/>
</dbReference>
<evidence type="ECO:0000313" key="3">
    <source>
        <dbReference type="EMBL" id="MFC6045962.1"/>
    </source>
</evidence>
<dbReference type="InterPro" id="IPR015943">
    <property type="entry name" value="WD40/YVTN_repeat-like_dom_sf"/>
</dbReference>
<proteinExistence type="predicted"/>
<feature type="region of interest" description="Disordered" evidence="1">
    <location>
        <begin position="468"/>
        <end position="502"/>
    </location>
</feature>
<evidence type="ECO:0000313" key="4">
    <source>
        <dbReference type="Proteomes" id="UP001596135"/>
    </source>
</evidence>
<dbReference type="InterPro" id="IPR011047">
    <property type="entry name" value="Quinoprotein_ADH-like_sf"/>
</dbReference>
<accession>A0ABW1LS44</accession>
<evidence type="ECO:0000256" key="1">
    <source>
        <dbReference type="SAM" id="MobiDB-lite"/>
    </source>
</evidence>
<dbReference type="RefSeq" id="WP_379160107.1">
    <property type="nucleotide sequence ID" value="NZ_JBHSRJ010000009.1"/>
</dbReference>